<dbReference type="CDD" id="cd21809">
    <property type="entry name" value="ABC-2_lan_permease-like"/>
    <property type="match status" value="1"/>
</dbReference>
<feature type="transmembrane region" description="Helical" evidence="1">
    <location>
        <begin position="58"/>
        <end position="80"/>
    </location>
</feature>
<keyword evidence="1" id="KW-0812">Transmembrane</keyword>
<name>A0A9Q4GZM3_9STAP</name>
<dbReference type="RefSeq" id="WP_145471429.1">
    <property type="nucleotide sequence ID" value="NZ_JALCYB010000010.1"/>
</dbReference>
<comment type="caution">
    <text evidence="2">The sequence shown here is derived from an EMBL/GenBank/DDBJ whole genome shotgun (WGS) entry which is preliminary data.</text>
</comment>
<dbReference type="Proteomes" id="UP001081438">
    <property type="component" value="Unassembled WGS sequence"/>
</dbReference>
<reference evidence="2" key="1">
    <citation type="journal article" date="2022" name="Int. J. Mol. Sci.">
        <title>Phenotypic and genotypic virulence characterisation of Staphylococcus pettenkoferi strains isolated from human bloodstream and diabetic foot infections.</title>
        <authorList>
            <person name="Magnan C."/>
        </authorList>
    </citation>
    <scope>NUCLEOTIDE SEQUENCE</scope>
    <source>
        <strain evidence="2">NSP020P</strain>
    </source>
</reference>
<dbReference type="EMBL" id="JANSKX010000015">
    <property type="protein sequence ID" value="MCY1594700.1"/>
    <property type="molecule type" value="Genomic_DNA"/>
</dbReference>
<gene>
    <name evidence="2" type="ORF">NW112_05575</name>
</gene>
<sequence>MITLVKYEFQKLKKNHILPFLIVFSLLGILLGSSLFLANRSLFENESNESLVLWSQTTLYSSQLFFPILIGILCSISWQLEEVGENWLRIKILPVKVSKFILAKFISILSVVGLNQIFFIILFTVTSIILQTPDIKFLNFLLWSFLGWIGSASIISIQLFISIKLKGFTFPILLSAVLSIIGLMTLFVSQFIFDFFPFAQMTVGMRSRIVSNMNSNELFLFIFKNLLYTVIFLFLSNISLKRKEG</sequence>
<keyword evidence="1" id="KW-1133">Transmembrane helix</keyword>
<evidence type="ECO:0000313" key="3">
    <source>
        <dbReference type="Proteomes" id="UP001081438"/>
    </source>
</evidence>
<accession>A0A9Q4GZM3</accession>
<feature type="transmembrane region" description="Helical" evidence="1">
    <location>
        <begin position="141"/>
        <end position="161"/>
    </location>
</feature>
<organism evidence="2 3">
    <name type="scientific">Staphylococcus pettenkoferi</name>
    <dbReference type="NCBI Taxonomy" id="170573"/>
    <lineage>
        <taxon>Bacteria</taxon>
        <taxon>Bacillati</taxon>
        <taxon>Bacillota</taxon>
        <taxon>Bacilli</taxon>
        <taxon>Bacillales</taxon>
        <taxon>Staphylococcaceae</taxon>
        <taxon>Staphylococcus</taxon>
    </lineage>
</organism>
<dbReference type="AlphaFoldDB" id="A0A9Q4GZM3"/>
<proteinExistence type="predicted"/>
<feature type="transmembrane region" description="Helical" evidence="1">
    <location>
        <begin position="218"/>
        <end position="240"/>
    </location>
</feature>
<feature type="transmembrane region" description="Helical" evidence="1">
    <location>
        <begin position="20"/>
        <end position="38"/>
    </location>
</feature>
<feature type="transmembrane region" description="Helical" evidence="1">
    <location>
        <begin position="173"/>
        <end position="198"/>
    </location>
</feature>
<feature type="transmembrane region" description="Helical" evidence="1">
    <location>
        <begin position="101"/>
        <end position="129"/>
    </location>
</feature>
<evidence type="ECO:0000313" key="2">
    <source>
        <dbReference type="EMBL" id="MCY1594700.1"/>
    </source>
</evidence>
<evidence type="ECO:0000256" key="1">
    <source>
        <dbReference type="SAM" id="Phobius"/>
    </source>
</evidence>
<dbReference type="Pfam" id="PF12730">
    <property type="entry name" value="ABC2_membrane_4"/>
    <property type="match status" value="1"/>
</dbReference>
<keyword evidence="1" id="KW-0472">Membrane</keyword>
<protein>
    <submittedName>
        <fullName evidence="2">ABC transporter permease</fullName>
    </submittedName>
</protein>